<proteinExistence type="predicted"/>
<dbReference type="InterPro" id="IPR005123">
    <property type="entry name" value="Oxoglu/Fe-dep_dioxygenase_dom"/>
</dbReference>
<protein>
    <submittedName>
        <fullName evidence="8">2OG-Fe(II) oxygenase</fullName>
    </submittedName>
</protein>
<dbReference type="EMBL" id="BKAG01000003">
    <property type="protein sequence ID" value="GEP41378.1"/>
    <property type="molecule type" value="Genomic_DNA"/>
</dbReference>
<evidence type="ECO:0000259" key="7">
    <source>
        <dbReference type="PROSITE" id="PS51471"/>
    </source>
</evidence>
<dbReference type="SMART" id="SM00702">
    <property type="entry name" value="P4Hc"/>
    <property type="match status" value="1"/>
</dbReference>
<dbReference type="GO" id="GO:0008198">
    <property type="term" value="F:ferrous iron binding"/>
    <property type="evidence" value="ECO:0007669"/>
    <property type="project" value="TreeGrafter"/>
</dbReference>
<dbReference type="GO" id="GO:0031543">
    <property type="term" value="F:peptidyl-proline dioxygenase activity"/>
    <property type="evidence" value="ECO:0007669"/>
    <property type="project" value="TreeGrafter"/>
</dbReference>
<name>A0A512M3T8_9BACT</name>
<dbReference type="PANTHER" id="PTHR12907">
    <property type="entry name" value="EGL NINE HOMOLOG-RELATED"/>
    <property type="match status" value="1"/>
</dbReference>
<reference evidence="8 9" key="1">
    <citation type="submission" date="2019-07" db="EMBL/GenBank/DDBJ databases">
        <title>Whole genome shotgun sequence of Brevifollis gellanilyticus NBRC 108608.</title>
        <authorList>
            <person name="Hosoyama A."/>
            <person name="Uohara A."/>
            <person name="Ohji S."/>
            <person name="Ichikawa N."/>
        </authorList>
    </citation>
    <scope>NUCLEOTIDE SEQUENCE [LARGE SCALE GENOMIC DNA]</scope>
    <source>
        <strain evidence="8 9">NBRC 108608</strain>
    </source>
</reference>
<accession>A0A512M3T8</accession>
<evidence type="ECO:0000256" key="4">
    <source>
        <dbReference type="ARBA" id="ARBA00022964"/>
    </source>
</evidence>
<evidence type="ECO:0000313" key="9">
    <source>
        <dbReference type="Proteomes" id="UP000321577"/>
    </source>
</evidence>
<keyword evidence="4" id="KW-0223">Dioxygenase</keyword>
<dbReference type="InterPro" id="IPR006620">
    <property type="entry name" value="Pro_4_hyd_alph"/>
</dbReference>
<keyword evidence="6" id="KW-0408">Iron</keyword>
<keyword evidence="3" id="KW-0847">Vitamin C</keyword>
<dbReference type="AlphaFoldDB" id="A0A512M3T8"/>
<comment type="caution">
    <text evidence="8">The sequence shown here is derived from an EMBL/GenBank/DDBJ whole genome shotgun (WGS) entry which is preliminary data.</text>
</comment>
<evidence type="ECO:0000256" key="3">
    <source>
        <dbReference type="ARBA" id="ARBA00022896"/>
    </source>
</evidence>
<keyword evidence="5" id="KW-0560">Oxidoreductase</keyword>
<organism evidence="8 9">
    <name type="scientific">Brevifollis gellanilyticus</name>
    <dbReference type="NCBI Taxonomy" id="748831"/>
    <lineage>
        <taxon>Bacteria</taxon>
        <taxon>Pseudomonadati</taxon>
        <taxon>Verrucomicrobiota</taxon>
        <taxon>Verrucomicrobiia</taxon>
        <taxon>Verrucomicrobiales</taxon>
        <taxon>Verrucomicrobiaceae</taxon>
    </lineage>
</organism>
<sequence length="198" mass="22570">MIEMLNAMDQFGWASLPGCLDEADSLRLRTECEKASDRGEFKRAGVGRGLNLEVRDDIRRDQVMWLQTDAASVEQVFFLARLELLRLALNQRFFLGLFEYEGHFAIYPEGAFYKAHLDRHAGTSDRIVTTILYLNPGWQPGDGGELKLWTTAGDKAGAFILIEPRMGTLVCFMAADFWHEVLPARKTRMSITGWFCQR</sequence>
<gene>
    <name evidence="8" type="ORF">BGE01nite_06690</name>
</gene>
<evidence type="ECO:0000313" key="8">
    <source>
        <dbReference type="EMBL" id="GEP41378.1"/>
    </source>
</evidence>
<dbReference type="Proteomes" id="UP000321577">
    <property type="component" value="Unassembled WGS sequence"/>
</dbReference>
<dbReference type="GO" id="GO:0071456">
    <property type="term" value="P:cellular response to hypoxia"/>
    <property type="evidence" value="ECO:0007669"/>
    <property type="project" value="TreeGrafter"/>
</dbReference>
<comment type="cofactor">
    <cofactor evidence="1">
        <name>L-ascorbate</name>
        <dbReference type="ChEBI" id="CHEBI:38290"/>
    </cofactor>
</comment>
<evidence type="ECO:0000256" key="2">
    <source>
        <dbReference type="ARBA" id="ARBA00022723"/>
    </source>
</evidence>
<evidence type="ECO:0000256" key="1">
    <source>
        <dbReference type="ARBA" id="ARBA00001961"/>
    </source>
</evidence>
<dbReference type="GO" id="GO:0031418">
    <property type="term" value="F:L-ascorbic acid binding"/>
    <property type="evidence" value="ECO:0007669"/>
    <property type="project" value="UniProtKB-KW"/>
</dbReference>
<evidence type="ECO:0000256" key="6">
    <source>
        <dbReference type="ARBA" id="ARBA00023004"/>
    </source>
</evidence>
<feature type="domain" description="Fe2OG dioxygenase" evidence="7">
    <location>
        <begin position="93"/>
        <end position="197"/>
    </location>
</feature>
<dbReference type="PROSITE" id="PS51471">
    <property type="entry name" value="FE2OG_OXY"/>
    <property type="match status" value="1"/>
</dbReference>
<dbReference type="Pfam" id="PF13640">
    <property type="entry name" value="2OG-FeII_Oxy_3"/>
    <property type="match status" value="1"/>
</dbReference>
<dbReference type="PANTHER" id="PTHR12907:SF26">
    <property type="entry name" value="HIF PROLYL HYDROXYLASE, ISOFORM C"/>
    <property type="match status" value="1"/>
</dbReference>
<evidence type="ECO:0000256" key="5">
    <source>
        <dbReference type="ARBA" id="ARBA00023002"/>
    </source>
</evidence>
<keyword evidence="2" id="KW-0479">Metal-binding</keyword>
<dbReference type="InterPro" id="IPR051559">
    <property type="entry name" value="HIF_prolyl_hydroxylases"/>
</dbReference>
<keyword evidence="9" id="KW-1185">Reference proteome</keyword>
<dbReference type="Gene3D" id="2.60.120.620">
    <property type="entry name" value="q2cbj1_9rhob like domain"/>
    <property type="match status" value="1"/>
</dbReference>
<dbReference type="InterPro" id="IPR044862">
    <property type="entry name" value="Pro_4_hyd_alph_FE2OG_OXY"/>
</dbReference>